<reference evidence="2" key="1">
    <citation type="submission" date="2016-06" db="EMBL/GenBank/DDBJ databases">
        <title>Parallel loss of symbiosis genes in relatives of nitrogen-fixing non-legume Parasponia.</title>
        <authorList>
            <person name="Van Velzen R."/>
            <person name="Holmer R."/>
            <person name="Bu F."/>
            <person name="Rutten L."/>
            <person name="Van Zeijl A."/>
            <person name="Liu W."/>
            <person name="Santuari L."/>
            <person name="Cao Q."/>
            <person name="Sharma T."/>
            <person name="Shen D."/>
            <person name="Roswanjaya Y."/>
            <person name="Wardhani T."/>
            <person name="Kalhor M.S."/>
            <person name="Jansen J."/>
            <person name="Van den Hoogen J."/>
            <person name="Gungor B."/>
            <person name="Hartog M."/>
            <person name="Hontelez J."/>
            <person name="Verver J."/>
            <person name="Yang W.-C."/>
            <person name="Schijlen E."/>
            <person name="Repin R."/>
            <person name="Schilthuizen M."/>
            <person name="Schranz E."/>
            <person name="Heidstra R."/>
            <person name="Miyata K."/>
            <person name="Fedorova E."/>
            <person name="Kohlen W."/>
            <person name="Bisseling T."/>
            <person name="Smit S."/>
            <person name="Geurts R."/>
        </authorList>
    </citation>
    <scope>NUCLEOTIDE SEQUENCE [LARGE SCALE GENOMIC DNA]</scope>
    <source>
        <strain evidence="2">cv. WU1-14</strain>
    </source>
</reference>
<accession>A0A2P5B9R8</accession>
<proteinExistence type="predicted"/>
<gene>
    <name evidence="1" type="ORF">PanWU01x14_258130</name>
</gene>
<organism evidence="1 2">
    <name type="scientific">Parasponia andersonii</name>
    <name type="common">Sponia andersonii</name>
    <dbReference type="NCBI Taxonomy" id="3476"/>
    <lineage>
        <taxon>Eukaryota</taxon>
        <taxon>Viridiplantae</taxon>
        <taxon>Streptophyta</taxon>
        <taxon>Embryophyta</taxon>
        <taxon>Tracheophyta</taxon>
        <taxon>Spermatophyta</taxon>
        <taxon>Magnoliopsida</taxon>
        <taxon>eudicotyledons</taxon>
        <taxon>Gunneridae</taxon>
        <taxon>Pentapetalae</taxon>
        <taxon>rosids</taxon>
        <taxon>fabids</taxon>
        <taxon>Rosales</taxon>
        <taxon>Cannabaceae</taxon>
        <taxon>Parasponia</taxon>
    </lineage>
</organism>
<comment type="caution">
    <text evidence="1">The sequence shown here is derived from an EMBL/GenBank/DDBJ whole genome shotgun (WGS) entry which is preliminary data.</text>
</comment>
<name>A0A2P5B9R8_PARAD</name>
<evidence type="ECO:0000313" key="1">
    <source>
        <dbReference type="EMBL" id="PON45543.1"/>
    </source>
</evidence>
<evidence type="ECO:0000313" key="2">
    <source>
        <dbReference type="Proteomes" id="UP000237105"/>
    </source>
</evidence>
<keyword evidence="2" id="KW-1185">Reference proteome</keyword>
<sequence length="38" mass="4117">MSAARHQAPPVTIAVRMLMSSSRGCWSFRSPVSIPTSI</sequence>
<protein>
    <submittedName>
        <fullName evidence="1">Uncharacterized protein</fullName>
    </submittedName>
</protein>
<dbReference type="Proteomes" id="UP000237105">
    <property type="component" value="Unassembled WGS sequence"/>
</dbReference>
<dbReference type="EMBL" id="JXTB01000328">
    <property type="protein sequence ID" value="PON45543.1"/>
    <property type="molecule type" value="Genomic_DNA"/>
</dbReference>
<dbReference type="AlphaFoldDB" id="A0A2P5B9R8"/>